<evidence type="ECO:0000256" key="1">
    <source>
        <dbReference type="SAM" id="MobiDB-lite"/>
    </source>
</evidence>
<comment type="caution">
    <text evidence="2">The sequence shown here is derived from an EMBL/GenBank/DDBJ whole genome shotgun (WGS) entry which is preliminary data.</text>
</comment>
<feature type="region of interest" description="Disordered" evidence="1">
    <location>
        <begin position="97"/>
        <end position="125"/>
    </location>
</feature>
<evidence type="ECO:0008006" key="4">
    <source>
        <dbReference type="Google" id="ProtNLM"/>
    </source>
</evidence>
<reference evidence="2 3" key="1">
    <citation type="submission" date="2016-09" db="EMBL/GenBank/DDBJ databases">
        <title>Couchioplanes caeruleus draft genome sequence.</title>
        <authorList>
            <person name="Sheehan J."/>
            <person name="Caffrey P."/>
        </authorList>
    </citation>
    <scope>NUCLEOTIDE SEQUENCE [LARGE SCALE GENOMIC DNA]</scope>
    <source>
        <strain evidence="2 3">DSM 43634</strain>
    </source>
</reference>
<gene>
    <name evidence="2" type="ORF">BG844_25085</name>
</gene>
<protein>
    <recommendedName>
        <fullName evidence="4">YbaB/EbfC DNA-binding family protein</fullName>
    </recommendedName>
</protein>
<organism evidence="2 3">
    <name type="scientific">Couchioplanes caeruleus subsp. caeruleus</name>
    <dbReference type="NCBI Taxonomy" id="56427"/>
    <lineage>
        <taxon>Bacteria</taxon>
        <taxon>Bacillati</taxon>
        <taxon>Actinomycetota</taxon>
        <taxon>Actinomycetes</taxon>
        <taxon>Micromonosporales</taxon>
        <taxon>Micromonosporaceae</taxon>
        <taxon>Couchioplanes</taxon>
    </lineage>
</organism>
<name>A0A1K0GKX7_9ACTN</name>
<feature type="compositionally biased region" description="Basic and acidic residues" evidence="1">
    <location>
        <begin position="107"/>
        <end position="125"/>
    </location>
</feature>
<keyword evidence="3" id="KW-1185">Reference proteome</keyword>
<proteinExistence type="predicted"/>
<dbReference type="EMBL" id="MEIA01000292">
    <property type="protein sequence ID" value="OJF11652.1"/>
    <property type="molecule type" value="Genomic_DNA"/>
</dbReference>
<evidence type="ECO:0000313" key="3">
    <source>
        <dbReference type="Proteomes" id="UP000182486"/>
    </source>
</evidence>
<dbReference type="AlphaFoldDB" id="A0A1K0GKX7"/>
<accession>A0A1K0GKX7</accession>
<dbReference type="RefSeq" id="WP_071807844.1">
    <property type="nucleotide sequence ID" value="NZ_MEIA01000292.1"/>
</dbReference>
<sequence length="125" mass="13366">MRDIDAAEEWLDSWAASVDANAARAVDLSRRVAALTGEARNPDGTITVAVGPAGQVVRLDLTEHPALGRDIMSVIARAQADLSAKVADQVRDTVGADSDTGRAVIHSYDERFPAPREEDDERRGG</sequence>
<dbReference type="Proteomes" id="UP000182486">
    <property type="component" value="Unassembled WGS sequence"/>
</dbReference>
<evidence type="ECO:0000313" key="2">
    <source>
        <dbReference type="EMBL" id="OJF11652.1"/>
    </source>
</evidence>